<dbReference type="GeneID" id="11497118"/>
<dbReference type="EMBL" id="HE580272">
    <property type="protein sequence ID" value="CCD25781.1"/>
    <property type="molecule type" value="Genomic_DNA"/>
</dbReference>
<feature type="compositionally biased region" description="Basic and acidic residues" evidence="1">
    <location>
        <begin position="198"/>
        <end position="213"/>
    </location>
</feature>
<evidence type="ECO:0000313" key="3">
    <source>
        <dbReference type="Proteomes" id="UP000000689"/>
    </source>
</evidence>
<accession>G0WDC0</accession>
<feature type="region of interest" description="Disordered" evidence="1">
    <location>
        <begin position="59"/>
        <end position="79"/>
    </location>
</feature>
<dbReference type="RefSeq" id="XP_003671024.1">
    <property type="nucleotide sequence ID" value="XM_003670976.1"/>
</dbReference>
<organism evidence="2 3">
    <name type="scientific">Naumovozyma dairenensis (strain ATCC 10597 / BCRC 20456 / CBS 421 / NBRC 0211 / NRRL Y-12639)</name>
    <name type="common">Saccharomyces dairenensis</name>
    <dbReference type="NCBI Taxonomy" id="1071378"/>
    <lineage>
        <taxon>Eukaryota</taxon>
        <taxon>Fungi</taxon>
        <taxon>Dikarya</taxon>
        <taxon>Ascomycota</taxon>
        <taxon>Saccharomycotina</taxon>
        <taxon>Saccharomycetes</taxon>
        <taxon>Saccharomycetales</taxon>
        <taxon>Saccharomycetaceae</taxon>
        <taxon>Naumovozyma</taxon>
    </lineage>
</organism>
<dbReference type="Proteomes" id="UP000000689">
    <property type="component" value="Chromosome 6"/>
</dbReference>
<gene>
    <name evidence="2" type="primary">NDAI0F04630</name>
    <name evidence="2" type="ordered locus">NDAI_0F04630</name>
</gene>
<name>G0WDC0_NAUDC</name>
<feature type="region of interest" description="Disordered" evidence="1">
    <location>
        <begin position="198"/>
        <end position="237"/>
    </location>
</feature>
<dbReference type="HOGENOM" id="CLU_551044_0_0_1"/>
<proteinExistence type="predicted"/>
<reference evidence="2 3" key="1">
    <citation type="journal article" date="2011" name="Proc. Natl. Acad. Sci. U.S.A.">
        <title>Evolutionary erosion of yeast sex chromosomes by mating-type switching accidents.</title>
        <authorList>
            <person name="Gordon J.L."/>
            <person name="Armisen D."/>
            <person name="Proux-Wera E."/>
            <person name="Oheigeartaigh S.S."/>
            <person name="Byrne K.P."/>
            <person name="Wolfe K.H."/>
        </authorList>
    </citation>
    <scope>NUCLEOTIDE SEQUENCE [LARGE SCALE GENOMIC DNA]</scope>
    <source>
        <strain evidence="3">ATCC 10597 / BCRC 20456 / CBS 421 / NBRC 0211 / NRRL Y-12639</strain>
    </source>
</reference>
<sequence length="495" mass="55309">MASTQDHLTVSRDITPLNHSIGTNSSKKMYGHRHRRSLAISSDFQFLKTSSVPVQAPISSPLSDSFDSGASTPTKVTTDLPITSDATPVIMKMPLYMSSTKAVSPSSLRNSKAYRRNVMNSYVKGESNHLRTKSLSFHNGPLADETMIDLNEVIMMMPKPTKRSFHSGFNFDKINERHKRCDSAPEFHLSYVTNKPFSRSDDGFSDSDTTKIPEDDENEQDGNEEEEQHTENKLLSPIRHVTAGIPNATIVPGIINDSPFLTPKPSFSNFNSMSLTNSPNSSIISMNNNNNFKANTNTSVSTLNTLKINKQKERMGNYSKQLLFSSIPLSSSPTVSSTASNYPTKRPISPYLSTFISSNNINNNNTNSMDDTKGIHNKKAKNYHSFNFESKVYDILDAHTNDNEGTRTPSVTKDNVEQVVEQNLEEGNDNADELMLKNDTLMDSSWNSSHGHETETMSNDVNKIKVKKIINKLLRRLTLIPSNNNNNNNKKKKKK</sequence>
<protein>
    <submittedName>
        <fullName evidence="2">Uncharacterized protein</fullName>
    </submittedName>
</protein>
<dbReference type="AlphaFoldDB" id="G0WDC0"/>
<keyword evidence="3" id="KW-1185">Reference proteome</keyword>
<evidence type="ECO:0000256" key="1">
    <source>
        <dbReference type="SAM" id="MobiDB-lite"/>
    </source>
</evidence>
<feature type="compositionally biased region" description="Acidic residues" evidence="1">
    <location>
        <begin position="214"/>
        <end position="228"/>
    </location>
</feature>
<dbReference type="KEGG" id="ndi:NDAI_0F04630"/>
<evidence type="ECO:0000313" key="2">
    <source>
        <dbReference type="EMBL" id="CCD25781.1"/>
    </source>
</evidence>